<dbReference type="FunFam" id="3.10.620.30:FF:000005">
    <property type="entry name" value="SH3 domain protein (Cyk3), putative"/>
    <property type="match status" value="1"/>
</dbReference>
<dbReference type="Gene3D" id="3.10.620.30">
    <property type="match status" value="1"/>
</dbReference>
<evidence type="ECO:0000256" key="1">
    <source>
        <dbReference type="ARBA" id="ARBA00022443"/>
    </source>
</evidence>
<dbReference type="AlphaFoldDB" id="A0AA39QXW6"/>
<feature type="region of interest" description="Disordered" evidence="3">
    <location>
        <begin position="520"/>
        <end position="551"/>
    </location>
</feature>
<dbReference type="InterPro" id="IPR001452">
    <property type="entry name" value="SH3_domain"/>
</dbReference>
<dbReference type="InterPro" id="IPR002931">
    <property type="entry name" value="Transglutaminase-like"/>
</dbReference>
<dbReference type="FunFam" id="2.30.30.40:FF:000168">
    <property type="entry name" value="SH3 domain protein (Cyk3)"/>
    <property type="match status" value="1"/>
</dbReference>
<evidence type="ECO:0000259" key="4">
    <source>
        <dbReference type="PROSITE" id="PS50002"/>
    </source>
</evidence>
<dbReference type="InterPro" id="IPR036028">
    <property type="entry name" value="SH3-like_dom_sf"/>
</dbReference>
<feature type="region of interest" description="Disordered" evidence="3">
    <location>
        <begin position="82"/>
        <end position="105"/>
    </location>
</feature>
<dbReference type="PANTHER" id="PTHR46333">
    <property type="entry name" value="CYTOKINESIS PROTEIN 3"/>
    <property type="match status" value="1"/>
</dbReference>
<feature type="domain" description="SH3" evidence="4">
    <location>
        <begin position="11"/>
        <end position="73"/>
    </location>
</feature>
<dbReference type="PROSITE" id="PS50002">
    <property type="entry name" value="SH3"/>
    <property type="match status" value="1"/>
</dbReference>
<dbReference type="InterPro" id="IPR035553">
    <property type="entry name" value="Cyk3_SH3"/>
</dbReference>
<feature type="compositionally biased region" description="Pro residues" evidence="3">
    <location>
        <begin position="224"/>
        <end position="247"/>
    </location>
</feature>
<accession>A0AA39QXW6</accession>
<gene>
    <name evidence="5" type="ORF">JMJ35_006898</name>
</gene>
<feature type="compositionally biased region" description="Basic and acidic residues" evidence="3">
    <location>
        <begin position="319"/>
        <end position="328"/>
    </location>
</feature>
<protein>
    <recommendedName>
        <fullName evidence="4">SH3 domain-containing protein</fullName>
    </recommendedName>
</protein>
<feature type="compositionally biased region" description="Low complexity" evidence="3">
    <location>
        <begin position="1112"/>
        <end position="1122"/>
    </location>
</feature>
<feature type="region of interest" description="Disordered" evidence="3">
    <location>
        <begin position="1105"/>
        <end position="1129"/>
    </location>
</feature>
<feature type="compositionally biased region" description="Polar residues" evidence="3">
    <location>
        <begin position="403"/>
        <end position="425"/>
    </location>
</feature>
<keyword evidence="6" id="KW-1185">Reference proteome</keyword>
<comment type="caution">
    <text evidence="5">The sequence shown here is derived from an EMBL/GenBank/DDBJ whole genome shotgun (WGS) entry which is preliminary data.</text>
</comment>
<feature type="compositionally biased region" description="Low complexity" evidence="3">
    <location>
        <begin position="82"/>
        <end position="103"/>
    </location>
</feature>
<dbReference type="InterPro" id="IPR056409">
    <property type="entry name" value="Ig_CYK3_C"/>
</dbReference>
<evidence type="ECO:0000313" key="5">
    <source>
        <dbReference type="EMBL" id="KAK0510466.1"/>
    </source>
</evidence>
<dbReference type="Gene3D" id="2.30.30.40">
    <property type="entry name" value="SH3 Domains"/>
    <property type="match status" value="1"/>
</dbReference>
<dbReference type="SUPFAM" id="SSF50044">
    <property type="entry name" value="SH3-domain"/>
    <property type="match status" value="1"/>
</dbReference>
<dbReference type="Pfam" id="PF01841">
    <property type="entry name" value="Transglut_core"/>
    <property type="match status" value="1"/>
</dbReference>
<dbReference type="SUPFAM" id="SSF54001">
    <property type="entry name" value="Cysteine proteinases"/>
    <property type="match status" value="1"/>
</dbReference>
<dbReference type="CDD" id="cd11889">
    <property type="entry name" value="SH3_Cyk3p-like"/>
    <property type="match status" value="1"/>
</dbReference>
<sequence>MAHVAPALPTRFPCWCRATYSWGGESKRDLGFVEGDLIECLNAGDGSWWMGRLRRDKRAVGLFPSNFVQVLGEDFTPVNRASQALASSPSGSLSTPKSSPQKSKTFRKPFQAYASAGSPNPAAAAANLQNRSLGPSPSPSRQTSFQQTPSATPSRQNSYLQASSTPTRQPSYLQTSPTRHSTYPQQPSSGYNSAFGSRVPSPAPPTDLRSSSQMADYDDHIGSSPPPPPPHRVPYNAPPPRATPSPTPSMNDRYPVVSRGHSPAPLSPGAHGYTPSPLRDAMDDVMSSLHDMAMRQNEKSPSPEQEQAPLDPWSPEAFEELRVNPDARNRRRPRSSLGIASSQKQEDDYHCGSGLDDNEYNDGPPQVYDYVERMEKRLRSMGATTPQPPDDDMGPPPVPPPKNSNYEPRTQSSFGMRDSVSGSVKSNRRLRNRKSAYELGRSMLDRTFTNRSSATNSSSGVQSVATNSTSSTQRTSQSVMSGHSAGGFSATSAGSLARRKWESISMSRPLSVVDNRQDAMLGLNDGGSATRSQTPSHYSSNQSRPGSTARLEHSVSAADFDGILGGLKTPKKKKSGFFKKLVDSAKTSAASARGTIANGHTETPRSPIKNLLPNGVTAIAGGSVARDMGLGGGKSENDWVQVRRDINRSNSLSRYERTERIERCQMMDYPVVAPVDALMEAADGDEGADGMPIQQPTDFTAVNYQLVDKSARFVNSLPPMTNATSLAQGYVCRPYRSDVQKLRAIFTWVSEKVAWEEDFEGEIDPRRVIQMRRGCSEEVAVLVSEMCSAAGLMSEIVRGYLKSPGDIIEHNSKPRPNHWWNAVVVDGCWRIMDCSLASPTNPKRSQYSSTGHQAAESGWFLARPMDICYTHIPSSLEQQHICPPITPDVLLALPCACPPYFRNSLQMVDYDTSLLRIENLELVHIQFIAPSDVECVAEVETRAFTRDTDGDVFENGDTATTRALAQAEWINGQKRYTVKALLPGDEGHGTLKVYAGKRGLMHSIKDNPHPLAFALPILHTGNNPPYEFLLRHPTPHAMRHDLYVVQPQCSRLAINNTFVFAVRQHPSSLTCVSPEAAAARSTSPLPFTRPSSAMSMISTTTSTNDYFSQAGSNTSSTSQQEQKQQKPAKLAIQAPSGKILRLIRKSDNMVSMEESANGGVWETIIKISERGTWRGLVLADRSARWCVFGEWNCF</sequence>
<dbReference type="SMART" id="SM00326">
    <property type="entry name" value="SH3"/>
    <property type="match status" value="1"/>
</dbReference>
<feature type="compositionally biased region" description="Polar residues" evidence="3">
    <location>
        <begin position="527"/>
        <end position="546"/>
    </location>
</feature>
<feature type="region of interest" description="Disordered" evidence="3">
    <location>
        <begin position="129"/>
        <end position="366"/>
    </location>
</feature>
<dbReference type="SMART" id="SM00460">
    <property type="entry name" value="TGc"/>
    <property type="match status" value="1"/>
</dbReference>
<evidence type="ECO:0000256" key="3">
    <source>
        <dbReference type="SAM" id="MobiDB-lite"/>
    </source>
</evidence>
<dbReference type="GO" id="GO:0110085">
    <property type="term" value="C:mitotic actomyosin contractile ring"/>
    <property type="evidence" value="ECO:0007669"/>
    <property type="project" value="TreeGrafter"/>
</dbReference>
<dbReference type="PANTHER" id="PTHR46333:SF2">
    <property type="entry name" value="CYTOKINESIS PROTEIN 3"/>
    <property type="match status" value="1"/>
</dbReference>
<dbReference type="Pfam" id="PF07653">
    <property type="entry name" value="SH3_2"/>
    <property type="match status" value="1"/>
</dbReference>
<organism evidence="5 6">
    <name type="scientific">Cladonia borealis</name>
    <dbReference type="NCBI Taxonomy" id="184061"/>
    <lineage>
        <taxon>Eukaryota</taxon>
        <taxon>Fungi</taxon>
        <taxon>Dikarya</taxon>
        <taxon>Ascomycota</taxon>
        <taxon>Pezizomycotina</taxon>
        <taxon>Lecanoromycetes</taxon>
        <taxon>OSLEUM clade</taxon>
        <taxon>Lecanoromycetidae</taxon>
        <taxon>Lecanorales</taxon>
        <taxon>Lecanorineae</taxon>
        <taxon>Cladoniaceae</taxon>
        <taxon>Cladonia</taxon>
    </lineage>
</organism>
<dbReference type="GO" id="GO:0140278">
    <property type="term" value="P:mitotic division septum assembly"/>
    <property type="evidence" value="ECO:0007669"/>
    <property type="project" value="TreeGrafter"/>
</dbReference>
<keyword evidence="1 2" id="KW-0728">SH3 domain</keyword>
<dbReference type="InterPro" id="IPR052557">
    <property type="entry name" value="CAP/Cytokinesis_protein"/>
</dbReference>
<evidence type="ECO:0000313" key="6">
    <source>
        <dbReference type="Proteomes" id="UP001166286"/>
    </source>
</evidence>
<feature type="region of interest" description="Disordered" evidence="3">
    <location>
        <begin position="381"/>
        <end position="493"/>
    </location>
</feature>
<dbReference type="InterPro" id="IPR038765">
    <property type="entry name" value="Papain-like_cys_pep_sf"/>
</dbReference>
<name>A0AA39QXW6_9LECA</name>
<feature type="compositionally biased region" description="Polar residues" evidence="3">
    <location>
        <begin position="129"/>
        <end position="195"/>
    </location>
</feature>
<reference evidence="5" key="1">
    <citation type="submission" date="2023-03" db="EMBL/GenBank/DDBJ databases">
        <title>Complete genome of Cladonia borealis.</title>
        <authorList>
            <person name="Park H."/>
        </authorList>
    </citation>
    <scope>NUCLEOTIDE SEQUENCE</scope>
    <source>
        <strain evidence="5">ANT050790</strain>
    </source>
</reference>
<dbReference type="Proteomes" id="UP001166286">
    <property type="component" value="Unassembled WGS sequence"/>
</dbReference>
<feature type="compositionally biased region" description="Low complexity" evidence="3">
    <location>
        <begin position="466"/>
        <end position="493"/>
    </location>
</feature>
<proteinExistence type="predicted"/>
<feature type="compositionally biased region" description="Polar residues" evidence="3">
    <location>
        <begin position="447"/>
        <end position="465"/>
    </location>
</feature>
<evidence type="ECO:0000256" key="2">
    <source>
        <dbReference type="PROSITE-ProRule" id="PRU00192"/>
    </source>
</evidence>
<dbReference type="EMBL" id="JAFEKC020000015">
    <property type="protein sequence ID" value="KAK0510466.1"/>
    <property type="molecule type" value="Genomic_DNA"/>
</dbReference>
<dbReference type="Pfam" id="PF24584">
    <property type="entry name" value="Ig_CYK3_C"/>
    <property type="match status" value="2"/>
</dbReference>